<dbReference type="PANTHER" id="PTHR11910">
    <property type="entry name" value="ATP SYNTHASE DELTA CHAIN"/>
    <property type="match status" value="1"/>
</dbReference>
<evidence type="ECO:0000256" key="2">
    <source>
        <dbReference type="ARBA" id="ARBA00007046"/>
    </source>
</evidence>
<dbReference type="VEuPathDB" id="FungiDB:F503_08089"/>
<dbReference type="SUPFAM" id="SSF47928">
    <property type="entry name" value="N-terminal domain of the delta subunit of the F1F0-ATP synthase"/>
    <property type="match status" value="1"/>
</dbReference>
<dbReference type="HOGENOM" id="CLU_085114_0_0_1"/>
<dbReference type="GO" id="GO:0005743">
    <property type="term" value="C:mitochondrial inner membrane"/>
    <property type="evidence" value="ECO:0007669"/>
    <property type="project" value="EnsemblFungi"/>
</dbReference>
<keyword evidence="8" id="KW-0066">ATP synthesis</keyword>
<evidence type="ECO:0000313" key="10">
    <source>
        <dbReference type="Proteomes" id="UP000016923"/>
    </source>
</evidence>
<dbReference type="InterPro" id="IPR000711">
    <property type="entry name" value="ATPase_OSCP/dsu"/>
</dbReference>
<dbReference type="OrthoDB" id="1262810at2759"/>
<accession>S3CLP2</accession>
<comment type="similarity">
    <text evidence="2">Belongs to the ATPase delta chain family.</text>
</comment>
<dbReference type="Proteomes" id="UP000016923">
    <property type="component" value="Unassembled WGS sequence"/>
</dbReference>
<dbReference type="Pfam" id="PF00213">
    <property type="entry name" value="OSCP"/>
    <property type="match status" value="1"/>
</dbReference>
<keyword evidence="4" id="KW-0813">Transport</keyword>
<dbReference type="Gene3D" id="1.10.520.20">
    <property type="entry name" value="N-terminal domain of the delta subunit of the F1F0-ATP synthase"/>
    <property type="match status" value="1"/>
</dbReference>
<sequence length="234" mass="24113">MLSRQAMLAARAAAPSTAFRTVVAAAPALTRGYAAAPAADAAVKAPVALFGVGGTYATALYTAAVKTSTLDPTAKTLAALGALLVKDPKLATILETPTLSSADKAAIVAELQKVTKSENQPTVSHFLATLAENNRLGLLSDVTAKFSELIRAAQGEIEMVVTSAQPLDNRTLSRLESAVTKSATLVGQGKKLKVTNKVNADILGGLVVEVGDRTIDLSVSSKVAKLNKMLTDSL</sequence>
<dbReference type="AlphaFoldDB" id="S3CLP2"/>
<dbReference type="STRING" id="1262450.S3CLP2"/>
<proteinExistence type="inferred from homology"/>
<dbReference type="GO" id="GO:0046933">
    <property type="term" value="F:proton-transporting ATP synthase activity, rotational mechanism"/>
    <property type="evidence" value="ECO:0007669"/>
    <property type="project" value="EnsemblFungi"/>
</dbReference>
<dbReference type="EMBL" id="KE148151">
    <property type="protein sequence ID" value="EPE07438.1"/>
    <property type="molecule type" value="Genomic_DNA"/>
</dbReference>
<keyword evidence="6" id="KW-0406">Ion transport</keyword>
<dbReference type="eggNOG" id="KOG1662">
    <property type="taxonomic scope" value="Eukaryota"/>
</dbReference>
<evidence type="ECO:0000256" key="5">
    <source>
        <dbReference type="ARBA" id="ARBA00022781"/>
    </source>
</evidence>
<name>S3CLP2_OPHP1</name>
<dbReference type="PRINTS" id="PR00125">
    <property type="entry name" value="ATPASEDELTA"/>
</dbReference>
<keyword evidence="7" id="KW-0472">Membrane</keyword>
<protein>
    <recommendedName>
        <fullName evidence="3">ATP synthase subunit 5, mitochondrial</fullName>
    </recommendedName>
</protein>
<dbReference type="HAMAP" id="MF_01416">
    <property type="entry name" value="ATP_synth_delta_bact"/>
    <property type="match status" value="1"/>
</dbReference>
<reference evidence="9 10" key="1">
    <citation type="journal article" date="2013" name="BMC Genomics">
        <title>The genome and transcriptome of the pine saprophyte Ophiostoma piceae, and a comparison with the bark beetle-associated pine pathogen Grosmannia clavigera.</title>
        <authorList>
            <person name="Haridas S."/>
            <person name="Wang Y."/>
            <person name="Lim L."/>
            <person name="Massoumi Alamouti S."/>
            <person name="Jackman S."/>
            <person name="Docking R."/>
            <person name="Robertson G."/>
            <person name="Birol I."/>
            <person name="Bohlmann J."/>
            <person name="Breuil C."/>
        </authorList>
    </citation>
    <scope>NUCLEOTIDE SEQUENCE [LARGE SCALE GENOMIC DNA]</scope>
    <source>
        <strain evidence="9 10">UAMH 11346</strain>
    </source>
</reference>
<evidence type="ECO:0000256" key="4">
    <source>
        <dbReference type="ARBA" id="ARBA00022448"/>
    </source>
</evidence>
<organism evidence="9 10">
    <name type="scientific">Ophiostoma piceae (strain UAMH 11346)</name>
    <name type="common">Sap stain fungus</name>
    <dbReference type="NCBI Taxonomy" id="1262450"/>
    <lineage>
        <taxon>Eukaryota</taxon>
        <taxon>Fungi</taxon>
        <taxon>Dikarya</taxon>
        <taxon>Ascomycota</taxon>
        <taxon>Pezizomycotina</taxon>
        <taxon>Sordariomycetes</taxon>
        <taxon>Sordariomycetidae</taxon>
        <taxon>Ophiostomatales</taxon>
        <taxon>Ophiostomataceae</taxon>
        <taxon>Ophiostoma</taxon>
    </lineage>
</organism>
<keyword evidence="10" id="KW-1185">Reference proteome</keyword>
<comment type="subcellular location">
    <subcellularLocation>
        <location evidence="1">Membrane</location>
    </subcellularLocation>
</comment>
<dbReference type="InterPro" id="IPR026015">
    <property type="entry name" value="ATP_synth_OSCP/delta_N_sf"/>
</dbReference>
<evidence type="ECO:0000256" key="8">
    <source>
        <dbReference type="ARBA" id="ARBA00023310"/>
    </source>
</evidence>
<dbReference type="NCBIfam" id="TIGR01145">
    <property type="entry name" value="ATP_synt_delta"/>
    <property type="match status" value="1"/>
</dbReference>
<evidence type="ECO:0000313" key="9">
    <source>
        <dbReference type="EMBL" id="EPE07438.1"/>
    </source>
</evidence>
<evidence type="ECO:0000256" key="3">
    <source>
        <dbReference type="ARBA" id="ARBA00014723"/>
    </source>
</evidence>
<keyword evidence="5" id="KW-0375">Hydrogen ion transport</keyword>
<gene>
    <name evidence="9" type="ORF">F503_08089</name>
</gene>
<dbReference type="InterPro" id="IPR020781">
    <property type="entry name" value="ATPase_OSCP/d_CS"/>
</dbReference>
<dbReference type="PROSITE" id="PS00389">
    <property type="entry name" value="ATPASE_DELTA"/>
    <property type="match status" value="1"/>
</dbReference>
<dbReference type="OMA" id="MVDNIQD"/>
<evidence type="ECO:0000256" key="7">
    <source>
        <dbReference type="ARBA" id="ARBA00023136"/>
    </source>
</evidence>
<evidence type="ECO:0000256" key="1">
    <source>
        <dbReference type="ARBA" id="ARBA00004370"/>
    </source>
</evidence>
<dbReference type="GO" id="GO:0045259">
    <property type="term" value="C:proton-transporting ATP synthase complex"/>
    <property type="evidence" value="ECO:0007669"/>
    <property type="project" value="EnsemblFungi"/>
</dbReference>
<evidence type="ECO:0000256" key="6">
    <source>
        <dbReference type="ARBA" id="ARBA00023065"/>
    </source>
</evidence>